<dbReference type="Proteomes" id="UP001234297">
    <property type="component" value="Chromosome 1"/>
</dbReference>
<evidence type="ECO:0000313" key="2">
    <source>
        <dbReference type="Proteomes" id="UP001234297"/>
    </source>
</evidence>
<sequence>MTASGKPLWRSGGDGCGGFKGILQSEGGSSGKTLPSFDAGHGRRRKSGFLLRNSAILRTKFQLDSLCRCNWVRW</sequence>
<name>A0ACC2MU23_PERAE</name>
<gene>
    <name evidence="1" type="ORF">MRB53_001958</name>
</gene>
<dbReference type="EMBL" id="CM056809">
    <property type="protein sequence ID" value="KAJ8648935.1"/>
    <property type="molecule type" value="Genomic_DNA"/>
</dbReference>
<organism evidence="1 2">
    <name type="scientific">Persea americana</name>
    <name type="common">Avocado</name>
    <dbReference type="NCBI Taxonomy" id="3435"/>
    <lineage>
        <taxon>Eukaryota</taxon>
        <taxon>Viridiplantae</taxon>
        <taxon>Streptophyta</taxon>
        <taxon>Embryophyta</taxon>
        <taxon>Tracheophyta</taxon>
        <taxon>Spermatophyta</taxon>
        <taxon>Magnoliopsida</taxon>
        <taxon>Magnoliidae</taxon>
        <taxon>Laurales</taxon>
        <taxon>Lauraceae</taxon>
        <taxon>Persea</taxon>
    </lineage>
</organism>
<proteinExistence type="predicted"/>
<keyword evidence="2" id="KW-1185">Reference proteome</keyword>
<evidence type="ECO:0000313" key="1">
    <source>
        <dbReference type="EMBL" id="KAJ8648935.1"/>
    </source>
</evidence>
<accession>A0ACC2MU23</accession>
<reference evidence="1 2" key="1">
    <citation type="journal article" date="2022" name="Hortic Res">
        <title>A haplotype resolved chromosomal level avocado genome allows analysis of novel avocado genes.</title>
        <authorList>
            <person name="Nath O."/>
            <person name="Fletcher S.J."/>
            <person name="Hayward A."/>
            <person name="Shaw L.M."/>
            <person name="Masouleh A.K."/>
            <person name="Furtado A."/>
            <person name="Henry R.J."/>
            <person name="Mitter N."/>
        </authorList>
    </citation>
    <scope>NUCLEOTIDE SEQUENCE [LARGE SCALE GENOMIC DNA]</scope>
    <source>
        <strain evidence="2">cv. Hass</strain>
    </source>
</reference>
<protein>
    <submittedName>
        <fullName evidence="1">Uncharacterized protein</fullName>
    </submittedName>
</protein>
<comment type="caution">
    <text evidence="1">The sequence shown here is derived from an EMBL/GenBank/DDBJ whole genome shotgun (WGS) entry which is preliminary data.</text>
</comment>